<feature type="binding site" evidence="14 15">
    <location>
        <position position="127"/>
    </location>
    <ligand>
        <name>a divalent metal cation</name>
        <dbReference type="ChEBI" id="CHEBI:60240"/>
    </ligand>
</feature>
<accession>A0A554WA95</accession>
<dbReference type="RefSeq" id="WP_143889876.1">
    <property type="nucleotide sequence ID" value="NZ_VJNB01000003.1"/>
</dbReference>
<keyword evidence="12 14" id="KW-0378">Hydrolase</keyword>
<dbReference type="NCBIfam" id="NF000596">
    <property type="entry name" value="PRK00015.1-4"/>
    <property type="match status" value="1"/>
</dbReference>
<feature type="domain" description="RNase H type-2" evidence="17">
    <location>
        <begin position="29"/>
        <end position="218"/>
    </location>
</feature>
<evidence type="ECO:0000259" key="17">
    <source>
        <dbReference type="PROSITE" id="PS51975"/>
    </source>
</evidence>
<evidence type="ECO:0000256" key="14">
    <source>
        <dbReference type="HAMAP-Rule" id="MF_00052"/>
    </source>
</evidence>
<dbReference type="NCBIfam" id="NF000595">
    <property type="entry name" value="PRK00015.1-3"/>
    <property type="match status" value="1"/>
</dbReference>
<dbReference type="InterPro" id="IPR036397">
    <property type="entry name" value="RNaseH_sf"/>
</dbReference>
<dbReference type="InterPro" id="IPR022898">
    <property type="entry name" value="RNase_HII"/>
</dbReference>
<dbReference type="EMBL" id="VJNB01000003">
    <property type="protein sequence ID" value="TSE20499.1"/>
    <property type="molecule type" value="Genomic_DNA"/>
</dbReference>
<dbReference type="Proteomes" id="UP000315736">
    <property type="component" value="Unassembled WGS sequence"/>
</dbReference>
<keyword evidence="9 14" id="KW-0540">Nuclease</keyword>
<dbReference type="NCBIfam" id="NF000594">
    <property type="entry name" value="PRK00015.1-1"/>
    <property type="match status" value="1"/>
</dbReference>
<comment type="subcellular location">
    <subcellularLocation>
        <location evidence="4 14">Cytoplasm</location>
    </subcellularLocation>
</comment>
<dbReference type="Gene3D" id="3.30.420.10">
    <property type="entry name" value="Ribonuclease H-like superfamily/Ribonuclease H"/>
    <property type="match status" value="1"/>
</dbReference>
<protein>
    <recommendedName>
        <fullName evidence="7 14">Ribonuclease HII</fullName>
        <shortName evidence="14">RNase HII</shortName>
        <ecNumber evidence="6 14">3.1.26.4</ecNumber>
    </recommendedName>
</protein>
<evidence type="ECO:0000256" key="13">
    <source>
        <dbReference type="ARBA" id="ARBA00023211"/>
    </source>
</evidence>
<comment type="catalytic activity">
    <reaction evidence="1 14 15 16">
        <text>Endonucleolytic cleavage to 5'-phosphomonoester.</text>
        <dbReference type="EC" id="3.1.26.4"/>
    </reaction>
</comment>
<dbReference type="SUPFAM" id="SSF53098">
    <property type="entry name" value="Ribonuclease H-like"/>
    <property type="match status" value="1"/>
</dbReference>
<comment type="similarity">
    <text evidence="5 14 16">Belongs to the RNase HII family.</text>
</comment>
<dbReference type="GO" id="GO:0005737">
    <property type="term" value="C:cytoplasm"/>
    <property type="evidence" value="ECO:0007669"/>
    <property type="project" value="UniProtKB-SubCell"/>
</dbReference>
<keyword evidence="10 14" id="KW-0479">Metal-binding</keyword>
<evidence type="ECO:0000256" key="9">
    <source>
        <dbReference type="ARBA" id="ARBA00022722"/>
    </source>
</evidence>
<dbReference type="InterPro" id="IPR012337">
    <property type="entry name" value="RNaseH-like_sf"/>
</dbReference>
<dbReference type="EC" id="3.1.26.4" evidence="6 14"/>
<evidence type="ECO:0000256" key="8">
    <source>
        <dbReference type="ARBA" id="ARBA00022490"/>
    </source>
</evidence>
<evidence type="ECO:0000313" key="18">
    <source>
        <dbReference type="EMBL" id="TSE20499.1"/>
    </source>
</evidence>
<evidence type="ECO:0000256" key="3">
    <source>
        <dbReference type="ARBA" id="ARBA00004065"/>
    </source>
</evidence>
<dbReference type="HAMAP" id="MF_00052_B">
    <property type="entry name" value="RNase_HII_B"/>
    <property type="match status" value="1"/>
</dbReference>
<organism evidence="18 19">
    <name type="scientific">Tepidimonas alkaliphilus</name>
    <dbReference type="NCBI Taxonomy" id="2588942"/>
    <lineage>
        <taxon>Bacteria</taxon>
        <taxon>Pseudomonadati</taxon>
        <taxon>Pseudomonadota</taxon>
        <taxon>Betaproteobacteria</taxon>
        <taxon>Burkholderiales</taxon>
        <taxon>Tepidimonas</taxon>
    </lineage>
</organism>
<dbReference type="GO" id="GO:0003723">
    <property type="term" value="F:RNA binding"/>
    <property type="evidence" value="ECO:0007669"/>
    <property type="project" value="UniProtKB-UniRule"/>
</dbReference>
<feature type="binding site" evidence="14 15">
    <location>
        <position position="36"/>
    </location>
    <ligand>
        <name>a divalent metal cation</name>
        <dbReference type="ChEBI" id="CHEBI:60240"/>
    </ligand>
</feature>
<dbReference type="InterPro" id="IPR024567">
    <property type="entry name" value="RNase_HII/HIII_dom"/>
</dbReference>
<evidence type="ECO:0000256" key="10">
    <source>
        <dbReference type="ARBA" id="ARBA00022723"/>
    </source>
</evidence>
<dbReference type="GO" id="GO:0030145">
    <property type="term" value="F:manganese ion binding"/>
    <property type="evidence" value="ECO:0007669"/>
    <property type="project" value="UniProtKB-UniRule"/>
</dbReference>
<dbReference type="FunFam" id="3.30.420.10:FF:000006">
    <property type="entry name" value="Ribonuclease HII"/>
    <property type="match status" value="1"/>
</dbReference>
<feature type="binding site" evidence="14 15">
    <location>
        <position position="35"/>
    </location>
    <ligand>
        <name>a divalent metal cation</name>
        <dbReference type="ChEBI" id="CHEBI:60240"/>
    </ligand>
</feature>
<keyword evidence="11 14" id="KW-0255">Endonuclease</keyword>
<dbReference type="PROSITE" id="PS51975">
    <property type="entry name" value="RNASE_H_2"/>
    <property type="match status" value="1"/>
</dbReference>
<dbReference type="GO" id="GO:0043137">
    <property type="term" value="P:DNA replication, removal of RNA primer"/>
    <property type="evidence" value="ECO:0007669"/>
    <property type="project" value="TreeGrafter"/>
</dbReference>
<reference evidence="18 19" key="1">
    <citation type="submission" date="2019-07" db="EMBL/GenBank/DDBJ databases">
        <title>Tepidimonas alkaliphilus YIM 72238 draft genome.</title>
        <authorList>
            <person name="Da Costa M.S."/>
            <person name="Froufe H.J.C."/>
            <person name="Egas C."/>
            <person name="Albuquerque L."/>
        </authorList>
    </citation>
    <scope>NUCLEOTIDE SEQUENCE [LARGE SCALE GENOMIC DNA]</scope>
    <source>
        <strain evidence="18 19">YIM 72238</strain>
    </source>
</reference>
<keyword evidence="19" id="KW-1185">Reference proteome</keyword>
<dbReference type="AlphaFoldDB" id="A0A554WA95"/>
<evidence type="ECO:0000256" key="15">
    <source>
        <dbReference type="PROSITE-ProRule" id="PRU01319"/>
    </source>
</evidence>
<dbReference type="CDD" id="cd07182">
    <property type="entry name" value="RNase_HII_bacteria_HII_like"/>
    <property type="match status" value="1"/>
</dbReference>
<evidence type="ECO:0000256" key="6">
    <source>
        <dbReference type="ARBA" id="ARBA00012180"/>
    </source>
</evidence>
<evidence type="ECO:0000256" key="5">
    <source>
        <dbReference type="ARBA" id="ARBA00007383"/>
    </source>
</evidence>
<dbReference type="InterPro" id="IPR001352">
    <property type="entry name" value="RNase_HII/HIII"/>
</dbReference>
<evidence type="ECO:0000256" key="11">
    <source>
        <dbReference type="ARBA" id="ARBA00022759"/>
    </source>
</evidence>
<comment type="cofactor">
    <cofactor evidence="14 15">
        <name>Mn(2+)</name>
        <dbReference type="ChEBI" id="CHEBI:29035"/>
    </cofactor>
    <cofactor evidence="14 15">
        <name>Mg(2+)</name>
        <dbReference type="ChEBI" id="CHEBI:18420"/>
    </cofactor>
    <text evidence="14 15">Manganese or magnesium. Binds 1 divalent metal ion per monomer in the absence of substrate. May bind a second metal ion after substrate binding.</text>
</comment>
<evidence type="ECO:0000256" key="4">
    <source>
        <dbReference type="ARBA" id="ARBA00004496"/>
    </source>
</evidence>
<evidence type="ECO:0000256" key="12">
    <source>
        <dbReference type="ARBA" id="ARBA00022801"/>
    </source>
</evidence>
<keyword evidence="8 14" id="KW-0963">Cytoplasm</keyword>
<comment type="cofactor">
    <cofactor evidence="2">
        <name>Mg(2+)</name>
        <dbReference type="ChEBI" id="CHEBI:18420"/>
    </cofactor>
</comment>
<dbReference type="GO" id="GO:0032299">
    <property type="term" value="C:ribonuclease H2 complex"/>
    <property type="evidence" value="ECO:0007669"/>
    <property type="project" value="TreeGrafter"/>
</dbReference>
<proteinExistence type="inferred from homology"/>
<dbReference type="PANTHER" id="PTHR10954:SF18">
    <property type="entry name" value="RIBONUCLEASE HII"/>
    <property type="match status" value="1"/>
</dbReference>
<dbReference type="OrthoDB" id="9803420at2"/>
<evidence type="ECO:0000313" key="19">
    <source>
        <dbReference type="Proteomes" id="UP000315736"/>
    </source>
</evidence>
<gene>
    <name evidence="14 18" type="primary">rnhB</name>
    <name evidence="18" type="ORF">Talka_00845</name>
</gene>
<dbReference type="GO" id="GO:0004523">
    <property type="term" value="F:RNA-DNA hybrid ribonuclease activity"/>
    <property type="evidence" value="ECO:0007669"/>
    <property type="project" value="UniProtKB-UniRule"/>
</dbReference>
<dbReference type="Pfam" id="PF01351">
    <property type="entry name" value="RNase_HII"/>
    <property type="match status" value="1"/>
</dbReference>
<comment type="caution">
    <text evidence="18">The sequence shown here is derived from an EMBL/GenBank/DDBJ whole genome shotgun (WGS) entry which is preliminary data.</text>
</comment>
<dbReference type="GO" id="GO:0006298">
    <property type="term" value="P:mismatch repair"/>
    <property type="evidence" value="ECO:0007669"/>
    <property type="project" value="TreeGrafter"/>
</dbReference>
<sequence>MRADRPRRRPARSNAGHAAQLALDWDDGGLVAGVDEAGRGPLAGPVVAAAVILDPGAPIDGVADSKALSPARRERLFDAIHARARAVAVGLASVEEIDRLNILQATLLAMQRAVAALSLRPTRVRVDGNRLPALPVPAEAVVGGDATVAAIAAASIVAKVTRDRLMDALHREYPDYGFDRHRGYGTAQHLQALSRLGPTPAHRRSFAPVARALAAALEGGRR</sequence>
<evidence type="ECO:0000256" key="2">
    <source>
        <dbReference type="ARBA" id="ARBA00001946"/>
    </source>
</evidence>
<comment type="function">
    <text evidence="3 14 16">Endonuclease that specifically degrades the RNA of RNA-DNA hybrids.</text>
</comment>
<evidence type="ECO:0000256" key="7">
    <source>
        <dbReference type="ARBA" id="ARBA00019179"/>
    </source>
</evidence>
<name>A0A554WA95_9BURK</name>
<evidence type="ECO:0000256" key="1">
    <source>
        <dbReference type="ARBA" id="ARBA00000077"/>
    </source>
</evidence>
<evidence type="ECO:0000256" key="16">
    <source>
        <dbReference type="RuleBase" id="RU003515"/>
    </source>
</evidence>
<keyword evidence="13 14" id="KW-0464">Manganese</keyword>
<dbReference type="PANTHER" id="PTHR10954">
    <property type="entry name" value="RIBONUCLEASE H2 SUBUNIT A"/>
    <property type="match status" value="1"/>
</dbReference>